<keyword evidence="5" id="KW-1185">Reference proteome</keyword>
<dbReference type="InterPro" id="IPR010071">
    <property type="entry name" value="AA_adenyl_dom"/>
</dbReference>
<dbReference type="Proteomes" id="UP001500034">
    <property type="component" value="Unassembled WGS sequence"/>
</dbReference>
<dbReference type="RefSeq" id="WP_345595312.1">
    <property type="nucleotide sequence ID" value="NZ_BAABCQ010000107.1"/>
</dbReference>
<dbReference type="InterPro" id="IPR045851">
    <property type="entry name" value="AMP-bd_C_sf"/>
</dbReference>
<dbReference type="InterPro" id="IPR036736">
    <property type="entry name" value="ACP-like_sf"/>
</dbReference>
<accession>A0ABP7RA82</accession>
<dbReference type="EMBL" id="BAABCQ010000107">
    <property type="protein sequence ID" value="GAA3994640.1"/>
    <property type="molecule type" value="Genomic_DNA"/>
</dbReference>
<comment type="caution">
    <text evidence="4">The sequence shown here is derived from an EMBL/GenBank/DDBJ whole genome shotgun (WGS) entry which is preliminary data.</text>
</comment>
<dbReference type="Gene3D" id="3.30.559.30">
    <property type="entry name" value="Nonribosomal peptide synthetase, condensation domain"/>
    <property type="match status" value="1"/>
</dbReference>
<evidence type="ECO:0000256" key="1">
    <source>
        <dbReference type="ARBA" id="ARBA00022450"/>
    </source>
</evidence>
<feature type="domain" description="Carrier" evidence="3">
    <location>
        <begin position="1230"/>
        <end position="1304"/>
    </location>
</feature>
<evidence type="ECO:0000313" key="4">
    <source>
        <dbReference type="EMBL" id="GAA3994640.1"/>
    </source>
</evidence>
<dbReference type="PROSITE" id="PS00455">
    <property type="entry name" value="AMP_BINDING"/>
    <property type="match status" value="2"/>
</dbReference>
<organism evidence="4 5">
    <name type="scientific">Streptomyces marokkonensis</name>
    <dbReference type="NCBI Taxonomy" id="324855"/>
    <lineage>
        <taxon>Bacteria</taxon>
        <taxon>Bacillati</taxon>
        <taxon>Actinomycetota</taxon>
        <taxon>Actinomycetes</taxon>
        <taxon>Kitasatosporales</taxon>
        <taxon>Streptomycetaceae</taxon>
        <taxon>Streptomyces</taxon>
    </lineage>
</organism>
<dbReference type="InterPro" id="IPR020845">
    <property type="entry name" value="AMP-binding_CS"/>
</dbReference>
<dbReference type="InterPro" id="IPR009081">
    <property type="entry name" value="PP-bd_ACP"/>
</dbReference>
<sequence length="1321" mass="138540">MRGHDHYIRRILGRLDAHPAGVPLVLGDEPFPAERLARAVRTTAGWMRAAGVGSGTSVAVLTSPNTPSTLVYRYAVNLVGATAVHIRGVNAADPQDELGPRVQAEILAGLRPSVLAVDQDNLDRARGLRAAAGSAFALAAPGPCGPDVLDMSRPLESPFDDATAERAEIAVVTFTSGSSGRPKGVSWPFDVKDDMASAAAGAQPAVCLITGTLTHSSGFSADDAIIAGGSVVLHHGFDVEAVLRAVERHRVTRLVLASPQVYALTEHHAFDDYDRSSLREVFYTGSPAAPERLAAAAKSLGPVLFQVYGTSETGMISLLTPQDHLDPDLRRTVGRPPANVRITIRDPRDHDRLLPPGVAGEICSSGRWAMSHYWNDPEQTARTVRDGWVRTGDVGRLDESGYLTLEGRLDGVLKGHGVRIHPEAIERVLLEHADVAQAAVFGIEDEDFLALVHAVVTPAPGCTPRPADLQAYVTDALGDRHAPVDIEVRSELPLLGSAKPDRNLLREQALGARFWHASLEGVDGDSLLRDRLARPGDDTAGAPALQRRIPEFPSAENTLLGVWAVLLHLLGAGSPVVFGAGPRPLLMAVAPGEEIGAVLHRVEEAVAVSAGHARLGPRGRAELDAAADTLFDTALSFTRAGGPTPGPARPLTAELRVGHDAGDLVLTLVTDPRRIGADCAERLLDMVLRLLGAFREAPGRPVASLDLLDPAIRRQVLQEGNSSRQEQPAATLGRLWQDAADEHAGRPAAEEAGVTTSYAELDRRAGRLAAAIAQAGAAPGRMVALLLPRSLDLITALLATVRTGAAFVPIDPGYPRERITAMLEDCDPVAVCTTASADIPSARPWPRVHLDGPEAGEPAGGFPRVAPDVADPAYVIYTSGTTGRPKGVVVTHAGLANLAAAKREGLGLDSTARVLQFASPSFDAFVAELLGAFTSGATVVVPPQGPLAGEPLTAALAERRITHAILPPVALSSMDSATGALAGLRGLISAGEECPAELAARWSQGRRMVNAYGPTEVTVCATQSGPLTADGRPPIGRPVAGARAYVLGPGLQPVPPGFRGELYIAGPGVARGYLNRPALTAVRFVADPFGPPGSRMYRTGDIASWRADGILDFHGRADDQIKLRGFRIEPREVAAVLEELPAVAGAVAGVREDRGGRARLIAWVVPADGEAPIPERLREHAARRLPEHMTPTGYVLVSALPMTPNGKLDLAALPAVAERESPSPAAARPALRTPAERALAAIVGELLGVTDVGADSDFFALGGDSMLAISLIRRAREAGLALSPKEIVGNPTIGALAAVATSLPSPPAQTPHVEGRRCPAP</sequence>
<dbReference type="Gene3D" id="3.30.300.30">
    <property type="match status" value="2"/>
</dbReference>
<dbReference type="PANTHER" id="PTHR45527">
    <property type="entry name" value="NONRIBOSOMAL PEPTIDE SYNTHETASE"/>
    <property type="match status" value="1"/>
</dbReference>
<dbReference type="NCBIfam" id="TIGR01733">
    <property type="entry name" value="AA-adenyl-dom"/>
    <property type="match status" value="1"/>
</dbReference>
<evidence type="ECO:0000256" key="2">
    <source>
        <dbReference type="ARBA" id="ARBA00022553"/>
    </source>
</evidence>
<dbReference type="InterPro" id="IPR000873">
    <property type="entry name" value="AMP-dep_synth/lig_dom"/>
</dbReference>
<name>A0ABP7RA82_9ACTN</name>
<dbReference type="Pfam" id="PF00501">
    <property type="entry name" value="AMP-binding"/>
    <property type="match status" value="2"/>
</dbReference>
<dbReference type="SUPFAM" id="SSF47336">
    <property type="entry name" value="ACP-like"/>
    <property type="match status" value="1"/>
</dbReference>
<dbReference type="SUPFAM" id="SSF52777">
    <property type="entry name" value="CoA-dependent acyltransferases"/>
    <property type="match status" value="1"/>
</dbReference>
<dbReference type="Gene3D" id="2.30.38.10">
    <property type="entry name" value="Luciferase, Domain 3"/>
    <property type="match status" value="1"/>
</dbReference>
<dbReference type="InterPro" id="IPR025110">
    <property type="entry name" value="AMP-bd_C"/>
</dbReference>
<reference evidence="5" key="1">
    <citation type="journal article" date="2019" name="Int. J. Syst. Evol. Microbiol.">
        <title>The Global Catalogue of Microorganisms (GCM) 10K type strain sequencing project: providing services to taxonomists for standard genome sequencing and annotation.</title>
        <authorList>
            <consortium name="The Broad Institute Genomics Platform"/>
            <consortium name="The Broad Institute Genome Sequencing Center for Infectious Disease"/>
            <person name="Wu L."/>
            <person name="Ma J."/>
        </authorList>
    </citation>
    <scope>NUCLEOTIDE SEQUENCE [LARGE SCALE GENOMIC DNA]</scope>
    <source>
        <strain evidence="5">JCM 17027</strain>
    </source>
</reference>
<keyword evidence="2" id="KW-0597">Phosphoprotein</keyword>
<dbReference type="PANTHER" id="PTHR45527:SF1">
    <property type="entry name" value="FATTY ACID SYNTHASE"/>
    <property type="match status" value="1"/>
</dbReference>
<dbReference type="PROSITE" id="PS50075">
    <property type="entry name" value="CARRIER"/>
    <property type="match status" value="1"/>
</dbReference>
<gene>
    <name evidence="4" type="ORF">GCM10022384_47650</name>
</gene>
<dbReference type="SMART" id="SM00823">
    <property type="entry name" value="PKS_PP"/>
    <property type="match status" value="1"/>
</dbReference>
<dbReference type="InterPro" id="IPR020806">
    <property type="entry name" value="PKS_PP-bd"/>
</dbReference>
<proteinExistence type="predicted"/>
<dbReference type="CDD" id="cd17652">
    <property type="entry name" value="A_NRPS_CmdD_like"/>
    <property type="match status" value="1"/>
</dbReference>
<dbReference type="SUPFAM" id="SSF56801">
    <property type="entry name" value="Acetyl-CoA synthetase-like"/>
    <property type="match status" value="2"/>
</dbReference>
<keyword evidence="1" id="KW-0596">Phosphopantetheine</keyword>
<dbReference type="CDD" id="cd04433">
    <property type="entry name" value="AFD_class_I"/>
    <property type="match status" value="1"/>
</dbReference>
<dbReference type="InterPro" id="IPR042099">
    <property type="entry name" value="ANL_N_sf"/>
</dbReference>
<evidence type="ECO:0000259" key="3">
    <source>
        <dbReference type="PROSITE" id="PS50075"/>
    </source>
</evidence>
<dbReference type="Pfam" id="PF00550">
    <property type="entry name" value="PP-binding"/>
    <property type="match status" value="1"/>
</dbReference>
<dbReference type="Gene3D" id="3.40.50.980">
    <property type="match status" value="2"/>
</dbReference>
<dbReference type="Gene3D" id="3.40.50.12780">
    <property type="entry name" value="N-terminal domain of ligase-like"/>
    <property type="match status" value="1"/>
</dbReference>
<dbReference type="Pfam" id="PF13193">
    <property type="entry name" value="AMP-binding_C"/>
    <property type="match status" value="2"/>
</dbReference>
<dbReference type="Gene3D" id="1.10.1200.10">
    <property type="entry name" value="ACP-like"/>
    <property type="match status" value="1"/>
</dbReference>
<protein>
    <recommendedName>
        <fullName evidence="3">Carrier domain-containing protein</fullName>
    </recommendedName>
</protein>
<evidence type="ECO:0000313" key="5">
    <source>
        <dbReference type="Proteomes" id="UP001500034"/>
    </source>
</evidence>